<dbReference type="Gene3D" id="3.90.226.10">
    <property type="entry name" value="2-enoyl-CoA Hydratase, Chain A, domain 1"/>
    <property type="match status" value="1"/>
</dbReference>
<dbReference type="CDD" id="cd07016">
    <property type="entry name" value="S14_ClpP_1"/>
    <property type="match status" value="1"/>
</dbReference>
<dbReference type="GO" id="GO:0004252">
    <property type="term" value="F:serine-type endopeptidase activity"/>
    <property type="evidence" value="ECO:0007669"/>
    <property type="project" value="TreeGrafter"/>
</dbReference>
<dbReference type="InterPro" id="IPR029045">
    <property type="entry name" value="ClpP/crotonase-like_dom_sf"/>
</dbReference>
<comment type="caution">
    <text evidence="5">The sequence shown here is derived from an EMBL/GenBank/DDBJ whole genome shotgun (WGS) entry which is preliminary data.</text>
</comment>
<name>A0A7C8BU14_9ACTN</name>
<dbReference type="AlphaFoldDB" id="A0A7C8BU14"/>
<dbReference type="PANTHER" id="PTHR10381:SF70">
    <property type="entry name" value="ATP-DEPENDENT CLP PROTEASE PROTEOLYTIC SUBUNIT"/>
    <property type="match status" value="1"/>
</dbReference>
<dbReference type="GO" id="GO:0006515">
    <property type="term" value="P:protein quality control for misfolded or incompletely synthesized proteins"/>
    <property type="evidence" value="ECO:0007669"/>
    <property type="project" value="TreeGrafter"/>
</dbReference>
<sequence length="262" mass="28193">MFEVKNEGQRATVYIYGTIGDDWWCPEDANRAKDFSQTLDELSPKPLDIRIDSCGGDVYEGFAIAGAIARYEGETVAHVDGIAASAASYIALMADRVSMSDYAFLMIHNAWTCCQGNRDELRTTADRLEGIDGSIAQIIASRSGMAVEDVAHAMSAETWYTAEGAKEAGLCDEVVETEERVAARIEPAIAARFLNVPESVYASGRRPETDAAVPPAADGSKGENVTEVGEPGKSHAGGNMVGTEFEGKAIVLGNRVYRRKEN</sequence>
<dbReference type="EMBL" id="WAJS01000030">
    <property type="protein sequence ID" value="KAB1642804.1"/>
    <property type="molecule type" value="Genomic_DNA"/>
</dbReference>
<keyword evidence="6" id="KW-1185">Reference proteome</keyword>
<dbReference type="GO" id="GO:0009368">
    <property type="term" value="C:endopeptidase Clp complex"/>
    <property type="evidence" value="ECO:0007669"/>
    <property type="project" value="TreeGrafter"/>
</dbReference>
<proteinExistence type="predicted"/>
<dbReference type="RefSeq" id="WP_151431485.1">
    <property type="nucleotide sequence ID" value="NZ_JANJZI010000002.1"/>
</dbReference>
<accession>A0A7C8BU14</accession>
<protein>
    <submittedName>
        <fullName evidence="5">Clp protease ClpP</fullName>
    </submittedName>
</protein>
<gene>
    <name evidence="5" type="ORF">F8D48_09260</name>
</gene>
<dbReference type="Pfam" id="PF00574">
    <property type="entry name" value="CLP_protease"/>
    <property type="match status" value="1"/>
</dbReference>
<dbReference type="Proteomes" id="UP000479639">
    <property type="component" value="Unassembled WGS sequence"/>
</dbReference>
<keyword evidence="2" id="KW-0378">Hydrolase</keyword>
<evidence type="ECO:0000256" key="4">
    <source>
        <dbReference type="SAM" id="MobiDB-lite"/>
    </source>
</evidence>
<feature type="region of interest" description="Disordered" evidence="4">
    <location>
        <begin position="204"/>
        <end position="241"/>
    </location>
</feature>
<reference evidence="5 6" key="1">
    <citation type="submission" date="2019-09" db="EMBL/GenBank/DDBJ databases">
        <title>Whole genome shotgun sequencing (WGS) of Ellagibacter isourolithinifaciens DSM 104140(T) and Adlercreutzia muris DSM 29508(T).</title>
        <authorList>
            <person name="Stoll D.A."/>
            <person name="Danylec N."/>
            <person name="Huch M."/>
        </authorList>
    </citation>
    <scope>NUCLEOTIDE SEQUENCE [LARGE SCALE GENOMIC DNA]</scope>
    <source>
        <strain evidence="5 6">DSM 29508</strain>
    </source>
</reference>
<keyword evidence="3" id="KW-0720">Serine protease</keyword>
<dbReference type="GO" id="GO:0051117">
    <property type="term" value="F:ATPase binding"/>
    <property type="evidence" value="ECO:0007669"/>
    <property type="project" value="TreeGrafter"/>
</dbReference>
<evidence type="ECO:0000256" key="1">
    <source>
        <dbReference type="ARBA" id="ARBA00022670"/>
    </source>
</evidence>
<keyword evidence="1 5" id="KW-0645">Protease</keyword>
<organism evidence="5 6">
    <name type="scientific">Adlercreutzia muris</name>
    <dbReference type="NCBI Taxonomy" id="1796610"/>
    <lineage>
        <taxon>Bacteria</taxon>
        <taxon>Bacillati</taxon>
        <taxon>Actinomycetota</taxon>
        <taxon>Coriobacteriia</taxon>
        <taxon>Eggerthellales</taxon>
        <taxon>Eggerthellaceae</taxon>
        <taxon>Adlercreutzia</taxon>
    </lineage>
</organism>
<dbReference type="SUPFAM" id="SSF52096">
    <property type="entry name" value="ClpP/crotonase"/>
    <property type="match status" value="1"/>
</dbReference>
<evidence type="ECO:0000313" key="5">
    <source>
        <dbReference type="EMBL" id="KAB1642804.1"/>
    </source>
</evidence>
<evidence type="ECO:0000313" key="6">
    <source>
        <dbReference type="Proteomes" id="UP000479639"/>
    </source>
</evidence>
<dbReference type="GO" id="GO:0004176">
    <property type="term" value="F:ATP-dependent peptidase activity"/>
    <property type="evidence" value="ECO:0007669"/>
    <property type="project" value="TreeGrafter"/>
</dbReference>
<evidence type="ECO:0000256" key="3">
    <source>
        <dbReference type="ARBA" id="ARBA00022825"/>
    </source>
</evidence>
<evidence type="ECO:0000256" key="2">
    <source>
        <dbReference type="ARBA" id="ARBA00022801"/>
    </source>
</evidence>
<dbReference type="PANTHER" id="PTHR10381">
    <property type="entry name" value="ATP-DEPENDENT CLP PROTEASE PROTEOLYTIC SUBUNIT"/>
    <property type="match status" value="1"/>
</dbReference>
<dbReference type="NCBIfam" id="NF045542">
    <property type="entry name" value="Clp_rel_HeadMat"/>
    <property type="match status" value="1"/>
</dbReference>
<dbReference type="InterPro" id="IPR023562">
    <property type="entry name" value="ClpP/TepA"/>
</dbReference>